<name>A0A098EFX4_ANAPH</name>
<reference evidence="1 2" key="1">
    <citation type="submission" date="2014-09" db="EMBL/GenBank/DDBJ databases">
        <authorList>
            <person name="Loux Valentin"/>
            <person name="Dugat Thibaut"/>
        </authorList>
    </citation>
    <scope>NUCLEOTIDE SEQUENCE [LARGE SCALE GENOMIC DNA]</scope>
    <source>
        <strain evidence="1 2">BOV-10_179</strain>
    </source>
</reference>
<evidence type="ECO:0000313" key="2">
    <source>
        <dbReference type="Proteomes" id="UP000055047"/>
    </source>
</evidence>
<sequence length="34" mass="3613">MSVLLAFLVISTTAVVLIASLKPVMGRVNIHATF</sequence>
<dbReference type="AlphaFoldDB" id="A0A098EFX4"/>
<gene>
    <name evidence="1" type="ORF">ANAPHAGO_00157</name>
</gene>
<evidence type="ECO:0000313" key="1">
    <source>
        <dbReference type="EMBL" id="CEG20687.1"/>
    </source>
</evidence>
<dbReference type="Proteomes" id="UP000055047">
    <property type="component" value="Unassembled WGS sequence"/>
</dbReference>
<organism evidence="1 2">
    <name type="scientific">Anaplasma phagocytophilum</name>
    <name type="common">Ehrlichia phagocytophila</name>
    <dbReference type="NCBI Taxonomy" id="948"/>
    <lineage>
        <taxon>Bacteria</taxon>
        <taxon>Pseudomonadati</taxon>
        <taxon>Pseudomonadota</taxon>
        <taxon>Alphaproteobacteria</taxon>
        <taxon>Rickettsiales</taxon>
        <taxon>Anaplasmataceae</taxon>
        <taxon>Anaplasma</taxon>
        <taxon>phagocytophilum group</taxon>
    </lineage>
</organism>
<dbReference type="EMBL" id="CCXQ01000058">
    <property type="protein sequence ID" value="CEG20687.1"/>
    <property type="molecule type" value="Genomic_DNA"/>
</dbReference>
<accession>A0A098EFX4</accession>
<protein>
    <submittedName>
        <fullName evidence="1">Uncharacterized protein</fullName>
    </submittedName>
</protein>
<proteinExistence type="predicted"/>